<sequence>MRHLDSTRKFDASKERATRPPMPRFCMPAMPPLGLMASIENRLQAWRQRIHHRTH</sequence>
<comment type="caution">
    <text evidence="2">The sequence shown here is derived from an EMBL/GenBank/DDBJ whole genome shotgun (WGS) entry which is preliminary data.</text>
</comment>
<accession>A0A4R6ZT82</accession>
<dbReference type="Proteomes" id="UP000295212">
    <property type="component" value="Unassembled WGS sequence"/>
</dbReference>
<gene>
    <name evidence="2" type="ORF">DFP85_105157</name>
</gene>
<evidence type="ECO:0000313" key="3">
    <source>
        <dbReference type="Proteomes" id="UP000295212"/>
    </source>
</evidence>
<name>A0A4R6ZT82_9GAMM</name>
<dbReference type="EMBL" id="SNZJ01000005">
    <property type="protein sequence ID" value="TDR55983.1"/>
    <property type="molecule type" value="Genomic_DNA"/>
</dbReference>
<reference evidence="2 3" key="1">
    <citation type="submission" date="2019-03" db="EMBL/GenBank/DDBJ databases">
        <title>Genomic Encyclopedia of Type Strains, Phase III (KMG-III): the genomes of soil and plant-associated and newly described type strains.</title>
        <authorList>
            <person name="Whitman W."/>
        </authorList>
    </citation>
    <scope>NUCLEOTIDE SEQUENCE [LARGE SCALE GENOMIC DNA]</scope>
    <source>
        <strain evidence="2 3">CECT 5797</strain>
    </source>
</reference>
<evidence type="ECO:0000256" key="1">
    <source>
        <dbReference type="SAM" id="MobiDB-lite"/>
    </source>
</evidence>
<dbReference type="RefSeq" id="WP_166644605.1">
    <property type="nucleotide sequence ID" value="NZ_SNZJ01000005.1"/>
</dbReference>
<evidence type="ECO:0000313" key="2">
    <source>
        <dbReference type="EMBL" id="TDR55983.1"/>
    </source>
</evidence>
<feature type="region of interest" description="Disordered" evidence="1">
    <location>
        <begin position="1"/>
        <end position="29"/>
    </location>
</feature>
<organism evidence="2 3">
    <name type="scientific">Halomonas ventosae</name>
    <dbReference type="NCBI Taxonomy" id="229007"/>
    <lineage>
        <taxon>Bacteria</taxon>
        <taxon>Pseudomonadati</taxon>
        <taxon>Pseudomonadota</taxon>
        <taxon>Gammaproteobacteria</taxon>
        <taxon>Oceanospirillales</taxon>
        <taxon>Halomonadaceae</taxon>
        <taxon>Halomonas</taxon>
    </lineage>
</organism>
<feature type="compositionally biased region" description="Basic and acidic residues" evidence="1">
    <location>
        <begin position="1"/>
        <end position="18"/>
    </location>
</feature>
<protein>
    <submittedName>
        <fullName evidence="2">Uncharacterized protein</fullName>
    </submittedName>
</protein>
<dbReference type="AlphaFoldDB" id="A0A4R6ZT82"/>
<proteinExistence type="predicted"/>